<comment type="caution">
    <text evidence="2">The sequence shown here is derived from an EMBL/GenBank/DDBJ whole genome shotgun (WGS) entry which is preliminary data.</text>
</comment>
<accession>A0AA36DGR3</accession>
<protein>
    <submittedName>
        <fullName evidence="2">Uncharacterized protein</fullName>
    </submittedName>
</protein>
<dbReference type="AlphaFoldDB" id="A0AA36DGR3"/>
<feature type="non-terminal residue" evidence="2">
    <location>
        <position position="95"/>
    </location>
</feature>
<evidence type="ECO:0000313" key="2">
    <source>
        <dbReference type="EMBL" id="CAJ0586045.1"/>
    </source>
</evidence>
<feature type="region of interest" description="Disordered" evidence="1">
    <location>
        <begin position="1"/>
        <end position="50"/>
    </location>
</feature>
<sequence>MSNTKSVTSSQSTTSQSEPPQPSPLTVDPANPQEQTLGFRITPPLEDDDTMRNVKSLENEDSGRESGIVIDIKVPSGAFLFAHLVLDDPGDEAVA</sequence>
<keyword evidence="3" id="KW-1185">Reference proteome</keyword>
<dbReference type="EMBL" id="CATQJA010002707">
    <property type="protein sequence ID" value="CAJ0586045.1"/>
    <property type="molecule type" value="Genomic_DNA"/>
</dbReference>
<gene>
    <name evidence="2" type="ORF">MSPICULIGERA_LOCUS24053</name>
</gene>
<evidence type="ECO:0000256" key="1">
    <source>
        <dbReference type="SAM" id="MobiDB-lite"/>
    </source>
</evidence>
<dbReference type="Proteomes" id="UP001177023">
    <property type="component" value="Unassembled WGS sequence"/>
</dbReference>
<feature type="compositionally biased region" description="Low complexity" evidence="1">
    <location>
        <begin position="1"/>
        <end position="18"/>
    </location>
</feature>
<proteinExistence type="predicted"/>
<name>A0AA36DGR3_9BILA</name>
<organism evidence="2 3">
    <name type="scientific">Mesorhabditis spiculigera</name>
    <dbReference type="NCBI Taxonomy" id="96644"/>
    <lineage>
        <taxon>Eukaryota</taxon>
        <taxon>Metazoa</taxon>
        <taxon>Ecdysozoa</taxon>
        <taxon>Nematoda</taxon>
        <taxon>Chromadorea</taxon>
        <taxon>Rhabditida</taxon>
        <taxon>Rhabditina</taxon>
        <taxon>Rhabditomorpha</taxon>
        <taxon>Rhabditoidea</taxon>
        <taxon>Rhabditidae</taxon>
        <taxon>Mesorhabditinae</taxon>
        <taxon>Mesorhabditis</taxon>
    </lineage>
</organism>
<reference evidence="2" key="1">
    <citation type="submission" date="2023-06" db="EMBL/GenBank/DDBJ databases">
        <authorList>
            <person name="Delattre M."/>
        </authorList>
    </citation>
    <scope>NUCLEOTIDE SEQUENCE</scope>
    <source>
        <strain evidence="2">AF72</strain>
    </source>
</reference>
<evidence type="ECO:0000313" key="3">
    <source>
        <dbReference type="Proteomes" id="UP001177023"/>
    </source>
</evidence>